<feature type="signal peptide" evidence="4">
    <location>
        <begin position="1"/>
        <end position="36"/>
    </location>
</feature>
<dbReference type="SUPFAM" id="SSF51445">
    <property type="entry name" value="(Trans)glycosidases"/>
    <property type="match status" value="1"/>
</dbReference>
<protein>
    <recommendedName>
        <fullName evidence="5">Glycosyl hydrolases family 39 N-terminal catalytic domain-containing protein</fullName>
    </recommendedName>
</protein>
<dbReference type="Gene3D" id="3.20.20.80">
    <property type="entry name" value="Glycosidases"/>
    <property type="match status" value="1"/>
</dbReference>
<gene>
    <name evidence="6" type="ORF">ACFO8M_03995</name>
</gene>
<name>A0ABV7PWI6_9ACTN</name>
<accession>A0ABV7PWI6</accession>
<keyword evidence="4" id="KW-0732">Signal</keyword>
<dbReference type="InterPro" id="IPR049166">
    <property type="entry name" value="GH39_cat"/>
</dbReference>
<evidence type="ECO:0000259" key="5">
    <source>
        <dbReference type="Pfam" id="PF01229"/>
    </source>
</evidence>
<evidence type="ECO:0000256" key="2">
    <source>
        <dbReference type="ARBA" id="ARBA00022801"/>
    </source>
</evidence>
<proteinExistence type="inferred from homology"/>
<feature type="chain" id="PRO_5047499643" description="Glycosyl hydrolases family 39 N-terminal catalytic domain-containing protein" evidence="4">
    <location>
        <begin position="37"/>
        <end position="452"/>
    </location>
</feature>
<sequence>MNSIRLHHPRTAAIGGFAALILAGAAAWTLAPDAGADEPAITVDFTTPVAQIEPGDLGASITGYGGLNYIVNSPDHRAAMAAHDFGVLRIELEYAVPGDHTSRIVCGGDWCHTEYDGDQWVEAIRSLGAEPILVLPAETGDAVALFEHFNAQAPITRVIVGNELDAGVPPKMDAATYSARFNEIAAALHTLAPAVEVGGPGTAHNNIDYLTTFLAASGQHVDFVDYHDYGKGGEAKTAEQLLAEVANYTTDIAQVRGLIEAAVPARAAEIGIQIGEWNMDWADPSPACASMTTHLPTVWGAATLGTILESDATALAYGDKNGCLGLTGEWGEGTGADFVDINEPLPLYHGIGMFTGEGLFRSFGTTMVATTSPDPLLYTFASTGDKSVVIVNTGTSAVTMDVDFTGLDAGTAAVWQTTDAQREPHEAGTAAIAGGTTTVELPGRSVTTLVIG</sequence>
<evidence type="ECO:0000313" key="6">
    <source>
        <dbReference type="EMBL" id="MFC3491648.1"/>
    </source>
</evidence>
<comment type="caution">
    <text evidence="6">The sequence shown here is derived from an EMBL/GenBank/DDBJ whole genome shotgun (WGS) entry which is preliminary data.</text>
</comment>
<evidence type="ECO:0000256" key="4">
    <source>
        <dbReference type="SAM" id="SignalP"/>
    </source>
</evidence>
<dbReference type="RefSeq" id="WP_387970795.1">
    <property type="nucleotide sequence ID" value="NZ_JBHRWO010000004.1"/>
</dbReference>
<feature type="domain" description="Glycosyl hydrolases family 39 N-terminal catalytic" evidence="5">
    <location>
        <begin position="172"/>
        <end position="291"/>
    </location>
</feature>
<keyword evidence="7" id="KW-1185">Reference proteome</keyword>
<comment type="similarity">
    <text evidence="1">Belongs to the glycosyl hydrolase 39 family.</text>
</comment>
<evidence type="ECO:0000256" key="1">
    <source>
        <dbReference type="ARBA" id="ARBA00008875"/>
    </source>
</evidence>
<evidence type="ECO:0000313" key="7">
    <source>
        <dbReference type="Proteomes" id="UP001595712"/>
    </source>
</evidence>
<dbReference type="EMBL" id="JBHRWO010000004">
    <property type="protein sequence ID" value="MFC3491648.1"/>
    <property type="molecule type" value="Genomic_DNA"/>
</dbReference>
<dbReference type="SUPFAM" id="SSF51011">
    <property type="entry name" value="Glycosyl hydrolase domain"/>
    <property type="match status" value="1"/>
</dbReference>
<dbReference type="InterPro" id="IPR017853">
    <property type="entry name" value="GH"/>
</dbReference>
<dbReference type="InterPro" id="IPR013780">
    <property type="entry name" value="Glyco_hydro_b"/>
</dbReference>
<organism evidence="6 7">
    <name type="scientific">Glycomyces rhizosphaerae</name>
    <dbReference type="NCBI Taxonomy" id="2054422"/>
    <lineage>
        <taxon>Bacteria</taxon>
        <taxon>Bacillati</taxon>
        <taxon>Actinomycetota</taxon>
        <taxon>Actinomycetes</taxon>
        <taxon>Glycomycetales</taxon>
        <taxon>Glycomycetaceae</taxon>
        <taxon>Glycomyces</taxon>
    </lineage>
</organism>
<dbReference type="Gene3D" id="2.60.40.1180">
    <property type="entry name" value="Golgi alpha-mannosidase II"/>
    <property type="match status" value="1"/>
</dbReference>
<keyword evidence="2" id="KW-0378">Hydrolase</keyword>
<dbReference type="Pfam" id="PF01229">
    <property type="entry name" value="Glyco_hydro_39"/>
    <property type="match status" value="1"/>
</dbReference>
<keyword evidence="3" id="KW-0326">Glycosidase</keyword>
<reference evidence="7" key="1">
    <citation type="journal article" date="2019" name="Int. J. Syst. Evol. Microbiol.">
        <title>The Global Catalogue of Microorganisms (GCM) 10K type strain sequencing project: providing services to taxonomists for standard genome sequencing and annotation.</title>
        <authorList>
            <consortium name="The Broad Institute Genomics Platform"/>
            <consortium name="The Broad Institute Genome Sequencing Center for Infectious Disease"/>
            <person name="Wu L."/>
            <person name="Ma J."/>
        </authorList>
    </citation>
    <scope>NUCLEOTIDE SEQUENCE [LARGE SCALE GENOMIC DNA]</scope>
    <source>
        <strain evidence="7">CGMCC 4.7396</strain>
    </source>
</reference>
<dbReference type="Proteomes" id="UP001595712">
    <property type="component" value="Unassembled WGS sequence"/>
</dbReference>
<evidence type="ECO:0000256" key="3">
    <source>
        <dbReference type="ARBA" id="ARBA00023295"/>
    </source>
</evidence>